<proteinExistence type="predicted"/>
<keyword evidence="3" id="KW-1185">Reference proteome</keyword>
<dbReference type="InterPro" id="IPR050471">
    <property type="entry name" value="AB_hydrolase"/>
</dbReference>
<gene>
    <name evidence="2" type="ORF">ACFPCV_11770</name>
</gene>
<dbReference type="PANTHER" id="PTHR43433">
    <property type="entry name" value="HYDROLASE, ALPHA/BETA FOLD FAMILY PROTEIN"/>
    <property type="match status" value="1"/>
</dbReference>
<dbReference type="PANTHER" id="PTHR43433:SF5">
    <property type="entry name" value="AB HYDROLASE-1 DOMAIN-CONTAINING PROTEIN"/>
    <property type="match status" value="1"/>
</dbReference>
<dbReference type="SUPFAM" id="SSF53474">
    <property type="entry name" value="alpha/beta-Hydrolases"/>
    <property type="match status" value="1"/>
</dbReference>
<comment type="caution">
    <text evidence="2">The sequence shown here is derived from an EMBL/GenBank/DDBJ whole genome shotgun (WGS) entry which is preliminary data.</text>
</comment>
<dbReference type="Proteomes" id="UP001595859">
    <property type="component" value="Unassembled WGS sequence"/>
</dbReference>
<sequence length="260" mass="27519">MSVSTFGSADDPAVLLIGGAGASMDWWPPAFCRMLTGRYVIRYDHRDTGDAPSYPPGAPGYTGTDLVTDALAVLDGLGVAAAHVVGISMGGGIAQELVLDHPDRVLSLTAMSTTAGAGDPDLPGMVPLEFPPDPDWADQAAVVSHLVAGQRVMSAEPFDEREIREIAEIAVARTTNLESSQKNHYATTDDSGPWRHRLPGIGVPVLVLHGDSDPLFPLPHGEALAREIPGARLVVLENTGHEFPGRNWPVVAKEILGISR</sequence>
<accession>A0ABV9RY20</accession>
<dbReference type="PRINTS" id="PR00111">
    <property type="entry name" value="ABHYDROLASE"/>
</dbReference>
<dbReference type="InterPro" id="IPR029058">
    <property type="entry name" value="AB_hydrolase_fold"/>
</dbReference>
<dbReference type="InterPro" id="IPR000073">
    <property type="entry name" value="AB_hydrolase_1"/>
</dbReference>
<name>A0ABV9RY20_9PSEU</name>
<dbReference type="RefSeq" id="WP_378056130.1">
    <property type="nucleotide sequence ID" value="NZ_JBHSIS010000006.1"/>
</dbReference>
<organism evidence="2 3">
    <name type="scientific">Actinophytocola glycyrrhizae</name>
    <dbReference type="NCBI Taxonomy" id="2044873"/>
    <lineage>
        <taxon>Bacteria</taxon>
        <taxon>Bacillati</taxon>
        <taxon>Actinomycetota</taxon>
        <taxon>Actinomycetes</taxon>
        <taxon>Pseudonocardiales</taxon>
        <taxon>Pseudonocardiaceae</taxon>
    </lineage>
</organism>
<dbReference type="GO" id="GO:0016787">
    <property type="term" value="F:hydrolase activity"/>
    <property type="evidence" value="ECO:0007669"/>
    <property type="project" value="UniProtKB-KW"/>
</dbReference>
<dbReference type="Pfam" id="PF00561">
    <property type="entry name" value="Abhydrolase_1"/>
    <property type="match status" value="1"/>
</dbReference>
<reference evidence="3" key="1">
    <citation type="journal article" date="2019" name="Int. J. Syst. Evol. Microbiol.">
        <title>The Global Catalogue of Microorganisms (GCM) 10K type strain sequencing project: providing services to taxonomists for standard genome sequencing and annotation.</title>
        <authorList>
            <consortium name="The Broad Institute Genomics Platform"/>
            <consortium name="The Broad Institute Genome Sequencing Center for Infectious Disease"/>
            <person name="Wu L."/>
            <person name="Ma J."/>
        </authorList>
    </citation>
    <scope>NUCLEOTIDE SEQUENCE [LARGE SCALE GENOMIC DNA]</scope>
    <source>
        <strain evidence="3">ZS-22-S1</strain>
    </source>
</reference>
<dbReference type="Gene3D" id="3.40.50.1820">
    <property type="entry name" value="alpha/beta hydrolase"/>
    <property type="match status" value="1"/>
</dbReference>
<evidence type="ECO:0000313" key="3">
    <source>
        <dbReference type="Proteomes" id="UP001595859"/>
    </source>
</evidence>
<feature type="domain" description="AB hydrolase-1" evidence="1">
    <location>
        <begin position="12"/>
        <end position="242"/>
    </location>
</feature>
<evidence type="ECO:0000259" key="1">
    <source>
        <dbReference type="Pfam" id="PF00561"/>
    </source>
</evidence>
<evidence type="ECO:0000313" key="2">
    <source>
        <dbReference type="EMBL" id="MFC4854180.1"/>
    </source>
</evidence>
<dbReference type="EMBL" id="JBHSIS010000006">
    <property type="protein sequence ID" value="MFC4854180.1"/>
    <property type="molecule type" value="Genomic_DNA"/>
</dbReference>
<keyword evidence="2" id="KW-0378">Hydrolase</keyword>
<protein>
    <submittedName>
        <fullName evidence="2">Alpha/beta fold hydrolase</fullName>
    </submittedName>
</protein>